<dbReference type="EMBL" id="CAEY01000073">
    <property type="status" value="NOT_ANNOTATED_CDS"/>
    <property type="molecule type" value="Genomic_DNA"/>
</dbReference>
<keyword evidence="2" id="KW-1185">Reference proteome</keyword>
<evidence type="ECO:0000313" key="1">
    <source>
        <dbReference type="EnsemblMetazoa" id="tetur11g02670.1"/>
    </source>
</evidence>
<dbReference type="Proteomes" id="UP000015104">
    <property type="component" value="Unassembled WGS sequence"/>
</dbReference>
<sequence>MFFVSDYELKLQFNPIYEYEIIDYQDAMLEHVQRLGRNE</sequence>
<dbReference type="AlphaFoldDB" id="T1KH06"/>
<dbReference type="EnsemblMetazoa" id="tetur11g02670.1">
    <property type="protein sequence ID" value="tetur11g02670.1"/>
    <property type="gene ID" value="tetur11g02670"/>
</dbReference>
<evidence type="ECO:0000313" key="2">
    <source>
        <dbReference type="Proteomes" id="UP000015104"/>
    </source>
</evidence>
<dbReference type="HOGENOM" id="CLU_3320624_0_0_1"/>
<proteinExistence type="predicted"/>
<protein>
    <submittedName>
        <fullName evidence="1">Uncharacterized protein</fullName>
    </submittedName>
</protein>
<name>T1KH06_TETUR</name>
<organism evidence="1 2">
    <name type="scientific">Tetranychus urticae</name>
    <name type="common">Two-spotted spider mite</name>
    <dbReference type="NCBI Taxonomy" id="32264"/>
    <lineage>
        <taxon>Eukaryota</taxon>
        <taxon>Metazoa</taxon>
        <taxon>Ecdysozoa</taxon>
        <taxon>Arthropoda</taxon>
        <taxon>Chelicerata</taxon>
        <taxon>Arachnida</taxon>
        <taxon>Acari</taxon>
        <taxon>Acariformes</taxon>
        <taxon>Trombidiformes</taxon>
        <taxon>Prostigmata</taxon>
        <taxon>Eleutherengona</taxon>
        <taxon>Raphignathae</taxon>
        <taxon>Tetranychoidea</taxon>
        <taxon>Tetranychidae</taxon>
        <taxon>Tetranychus</taxon>
    </lineage>
</organism>
<accession>T1KH06</accession>
<reference evidence="1" key="2">
    <citation type="submission" date="2015-06" db="UniProtKB">
        <authorList>
            <consortium name="EnsemblMetazoa"/>
        </authorList>
    </citation>
    <scope>IDENTIFICATION</scope>
</reference>
<reference evidence="2" key="1">
    <citation type="submission" date="2011-08" db="EMBL/GenBank/DDBJ databases">
        <authorList>
            <person name="Rombauts S."/>
        </authorList>
    </citation>
    <scope>NUCLEOTIDE SEQUENCE</scope>
    <source>
        <strain evidence="2">London</strain>
    </source>
</reference>